<evidence type="ECO:0000256" key="3">
    <source>
        <dbReference type="ARBA" id="ARBA00022694"/>
    </source>
</evidence>
<dbReference type="Pfam" id="PF01876">
    <property type="entry name" value="RNase_P_p30"/>
    <property type="match status" value="1"/>
</dbReference>
<comment type="caution">
    <text evidence="5">The sequence shown here is derived from an EMBL/GenBank/DDBJ whole genome shotgun (WGS) entry which is preliminary data.</text>
</comment>
<feature type="compositionally biased region" description="Basic and acidic residues" evidence="4">
    <location>
        <begin position="315"/>
        <end position="324"/>
    </location>
</feature>
<name>A0AAD5RRG3_9PEZI</name>
<dbReference type="PANTHER" id="PTHR13031">
    <property type="entry name" value="RIBONUCLEASE P SUBUNIT P30"/>
    <property type="match status" value="1"/>
</dbReference>
<evidence type="ECO:0000313" key="5">
    <source>
        <dbReference type="EMBL" id="KAJ2902462.1"/>
    </source>
</evidence>
<feature type="compositionally biased region" description="Basic and acidic residues" evidence="4">
    <location>
        <begin position="359"/>
        <end position="368"/>
    </location>
</feature>
<evidence type="ECO:0000256" key="2">
    <source>
        <dbReference type="ARBA" id="ARBA00007331"/>
    </source>
</evidence>
<protein>
    <submittedName>
        <fullName evidence="5">RNase P subunit p30</fullName>
    </submittedName>
</protein>
<dbReference type="EMBL" id="JAKWBI020000112">
    <property type="protein sequence ID" value="KAJ2902462.1"/>
    <property type="molecule type" value="Genomic_DNA"/>
</dbReference>
<dbReference type="Gene3D" id="3.20.20.140">
    <property type="entry name" value="Metal-dependent hydrolases"/>
    <property type="match status" value="2"/>
</dbReference>
<evidence type="ECO:0000256" key="4">
    <source>
        <dbReference type="SAM" id="MobiDB-lite"/>
    </source>
</evidence>
<dbReference type="PANTHER" id="PTHR13031:SF0">
    <property type="entry name" value="RIBONUCLEASE P PROTEIN SUBUNIT P30"/>
    <property type="match status" value="1"/>
</dbReference>
<reference evidence="5" key="1">
    <citation type="submission" date="2022-07" db="EMBL/GenBank/DDBJ databases">
        <title>Draft genome sequence of Zalerion maritima ATCC 34329, a (micro)plastics degrading marine fungus.</title>
        <authorList>
            <person name="Paco A."/>
            <person name="Goncalves M.F.M."/>
            <person name="Rocha-Santos T.A.P."/>
            <person name="Alves A."/>
        </authorList>
    </citation>
    <scope>NUCLEOTIDE SEQUENCE</scope>
    <source>
        <strain evidence="5">ATCC 34329</strain>
    </source>
</reference>
<evidence type="ECO:0000256" key="1">
    <source>
        <dbReference type="ARBA" id="ARBA00004123"/>
    </source>
</evidence>
<dbReference type="GO" id="GO:0005655">
    <property type="term" value="C:nucleolar ribonuclease P complex"/>
    <property type="evidence" value="ECO:0007669"/>
    <property type="project" value="TreeGrafter"/>
</dbReference>
<dbReference type="SUPFAM" id="SSF89550">
    <property type="entry name" value="PHP domain-like"/>
    <property type="match status" value="1"/>
</dbReference>
<sequence>MHDLNILWMPSTTPEELDRTLHWAAYLGYDTVALNHIIRKIPEGKIVNPLPKVTGPLSQSKSKLGDKSTIDTAIAPSAASRARFPKQILHRATLHISDPHQHHRLPQLAAAYDILALRPTTEKAFLAACNTISESSMISLDMTQRLGYYIKHKNAMTAVKRGVCFEVCYSHMLYAPLGSSYGVLGMTGPQVQVETDSAATARCFGNWEQLFTSTRGRGIVISSEAGRKLAMRSPASIRNLMALYGLPDEKGLQAQADMARLVVKNELLKRSSYAGVVEVVQPASRPEGEEMEEIEGTEKEDETAKNKNAKGKNKKGYELGERDVSSNTGGSKKRKAVESPAAGQAPAVSKRQAKKMRKAAREAQEGKS</sequence>
<dbReference type="InterPro" id="IPR002738">
    <property type="entry name" value="RNase_P_p30"/>
</dbReference>
<organism evidence="5 6">
    <name type="scientific">Zalerion maritima</name>
    <dbReference type="NCBI Taxonomy" id="339359"/>
    <lineage>
        <taxon>Eukaryota</taxon>
        <taxon>Fungi</taxon>
        <taxon>Dikarya</taxon>
        <taxon>Ascomycota</taxon>
        <taxon>Pezizomycotina</taxon>
        <taxon>Sordariomycetes</taxon>
        <taxon>Lulworthiomycetidae</taxon>
        <taxon>Lulworthiales</taxon>
        <taxon>Lulworthiaceae</taxon>
        <taxon>Zalerion</taxon>
    </lineage>
</organism>
<feature type="region of interest" description="Disordered" evidence="4">
    <location>
        <begin position="284"/>
        <end position="368"/>
    </location>
</feature>
<dbReference type="GO" id="GO:0008033">
    <property type="term" value="P:tRNA processing"/>
    <property type="evidence" value="ECO:0007669"/>
    <property type="project" value="UniProtKB-KW"/>
</dbReference>
<dbReference type="InterPro" id="IPR016195">
    <property type="entry name" value="Pol/histidinol_Pase-like"/>
</dbReference>
<dbReference type="AlphaFoldDB" id="A0AAD5RRG3"/>
<gene>
    <name evidence="5" type="ORF">MKZ38_000591</name>
</gene>
<keyword evidence="6" id="KW-1185">Reference proteome</keyword>
<proteinExistence type="inferred from homology"/>
<comment type="similarity">
    <text evidence="2">Belongs to the eukaryotic/archaeal RNase P protein component 3 family.</text>
</comment>
<accession>A0AAD5RRG3</accession>
<evidence type="ECO:0000313" key="6">
    <source>
        <dbReference type="Proteomes" id="UP001201980"/>
    </source>
</evidence>
<comment type="subcellular location">
    <subcellularLocation>
        <location evidence="1">Nucleus</location>
    </subcellularLocation>
</comment>
<dbReference type="Proteomes" id="UP001201980">
    <property type="component" value="Unassembled WGS sequence"/>
</dbReference>
<dbReference type="GO" id="GO:0003723">
    <property type="term" value="F:RNA binding"/>
    <property type="evidence" value="ECO:0007669"/>
    <property type="project" value="TreeGrafter"/>
</dbReference>
<keyword evidence="3" id="KW-0819">tRNA processing</keyword>
<feature type="compositionally biased region" description="Acidic residues" evidence="4">
    <location>
        <begin position="289"/>
        <end position="301"/>
    </location>
</feature>